<sequence length="103" mass="11409">GFWLGYSGDPSSRTDLVRMTGVSAWGPDSTHFYTQESRGLKIAQGAAKSSSEPLRIIFMKTIKLTNNQSGNKIFVKSCYKTKSNNCLASTLRTINVNGWILRC</sequence>
<feature type="non-terminal residue" evidence="1">
    <location>
        <position position="1"/>
    </location>
</feature>
<dbReference type="EMBL" id="HAEE01012041">
    <property type="protein sequence ID" value="SBR32091.1"/>
    <property type="molecule type" value="Transcribed_RNA"/>
</dbReference>
<reference evidence="1" key="2">
    <citation type="submission" date="2016-06" db="EMBL/GenBank/DDBJ databases">
        <title>The genome of a short-lived fish provides insights into sex chromosome evolution and the genetic control of aging.</title>
        <authorList>
            <person name="Reichwald K."/>
            <person name="Felder M."/>
            <person name="Petzold A."/>
            <person name="Koch P."/>
            <person name="Groth M."/>
            <person name="Platzer M."/>
        </authorList>
    </citation>
    <scope>NUCLEOTIDE SEQUENCE</scope>
    <source>
        <tissue evidence="1">Brain</tissue>
    </source>
</reference>
<dbReference type="AlphaFoldDB" id="A0A1A8KIS2"/>
<feature type="non-terminal residue" evidence="1">
    <location>
        <position position="103"/>
    </location>
</feature>
<accession>A0A1A8KIS2</accession>
<gene>
    <name evidence="1" type="primary">Nfu_g_1_004470</name>
</gene>
<protein>
    <submittedName>
        <fullName evidence="1">Uncharacterized protein</fullName>
    </submittedName>
</protein>
<proteinExistence type="predicted"/>
<organism evidence="1">
    <name type="scientific">Nothobranchius kuhntae</name>
    <name type="common">Beira killifish</name>
    <dbReference type="NCBI Taxonomy" id="321403"/>
    <lineage>
        <taxon>Eukaryota</taxon>
        <taxon>Metazoa</taxon>
        <taxon>Chordata</taxon>
        <taxon>Craniata</taxon>
        <taxon>Vertebrata</taxon>
        <taxon>Euteleostomi</taxon>
        <taxon>Actinopterygii</taxon>
        <taxon>Neopterygii</taxon>
        <taxon>Teleostei</taxon>
        <taxon>Neoteleostei</taxon>
        <taxon>Acanthomorphata</taxon>
        <taxon>Ovalentaria</taxon>
        <taxon>Atherinomorphae</taxon>
        <taxon>Cyprinodontiformes</taxon>
        <taxon>Nothobranchiidae</taxon>
        <taxon>Nothobranchius</taxon>
    </lineage>
</organism>
<name>A0A1A8KIS2_NOTKU</name>
<evidence type="ECO:0000313" key="1">
    <source>
        <dbReference type="EMBL" id="SBR32091.1"/>
    </source>
</evidence>
<reference evidence="1" key="1">
    <citation type="submission" date="2016-05" db="EMBL/GenBank/DDBJ databases">
        <authorList>
            <person name="Lavstsen T."/>
            <person name="Jespersen J.S."/>
        </authorList>
    </citation>
    <scope>NUCLEOTIDE SEQUENCE</scope>
    <source>
        <tissue evidence="1">Brain</tissue>
    </source>
</reference>